<dbReference type="PROSITE" id="PS00624">
    <property type="entry name" value="GMC_OXRED_2"/>
    <property type="match status" value="1"/>
</dbReference>
<keyword evidence="3 7" id="KW-0285">Flavoprotein</keyword>
<dbReference type="InterPro" id="IPR000172">
    <property type="entry name" value="GMC_OxRdtase_N"/>
</dbReference>
<dbReference type="Gene3D" id="3.30.560.10">
    <property type="entry name" value="Glucose Oxidase, domain 3"/>
    <property type="match status" value="1"/>
</dbReference>
<evidence type="ECO:0000256" key="2">
    <source>
        <dbReference type="ARBA" id="ARBA00010790"/>
    </source>
</evidence>
<dbReference type="PANTHER" id="PTHR11552">
    <property type="entry name" value="GLUCOSE-METHANOL-CHOLINE GMC OXIDOREDUCTASE"/>
    <property type="match status" value="1"/>
</dbReference>
<dbReference type="GO" id="GO:0050660">
    <property type="term" value="F:flavin adenine dinucleotide binding"/>
    <property type="evidence" value="ECO:0007669"/>
    <property type="project" value="InterPro"/>
</dbReference>
<evidence type="ECO:0000256" key="4">
    <source>
        <dbReference type="ARBA" id="ARBA00022827"/>
    </source>
</evidence>
<evidence type="ECO:0000256" key="3">
    <source>
        <dbReference type="ARBA" id="ARBA00022630"/>
    </source>
</evidence>
<organism evidence="10 11">
    <name type="scientific">Hydnum rufescens UP504</name>
    <dbReference type="NCBI Taxonomy" id="1448309"/>
    <lineage>
        <taxon>Eukaryota</taxon>
        <taxon>Fungi</taxon>
        <taxon>Dikarya</taxon>
        <taxon>Basidiomycota</taxon>
        <taxon>Agaricomycotina</taxon>
        <taxon>Agaricomycetes</taxon>
        <taxon>Cantharellales</taxon>
        <taxon>Hydnaceae</taxon>
        <taxon>Hydnum</taxon>
    </lineage>
</organism>
<dbReference type="InterPro" id="IPR036188">
    <property type="entry name" value="FAD/NAD-bd_sf"/>
</dbReference>
<feature type="domain" description="Glucose-methanol-choline oxidoreductase N-terminal" evidence="8">
    <location>
        <begin position="93"/>
        <end position="116"/>
    </location>
</feature>
<proteinExistence type="inferred from homology"/>
<evidence type="ECO:0000313" key="11">
    <source>
        <dbReference type="Proteomes" id="UP000886523"/>
    </source>
</evidence>
<feature type="active site" description="Proton acceptor" evidence="5">
    <location>
        <position position="557"/>
    </location>
</feature>
<comment type="similarity">
    <text evidence="2 7">Belongs to the GMC oxidoreductase family.</text>
</comment>
<evidence type="ECO:0000256" key="1">
    <source>
        <dbReference type="ARBA" id="ARBA00001974"/>
    </source>
</evidence>
<name>A0A9P6B5P7_9AGAM</name>
<dbReference type="GO" id="GO:0016614">
    <property type="term" value="F:oxidoreductase activity, acting on CH-OH group of donors"/>
    <property type="evidence" value="ECO:0007669"/>
    <property type="project" value="InterPro"/>
</dbReference>
<dbReference type="SUPFAM" id="SSF51905">
    <property type="entry name" value="FAD/NAD(P)-binding domain"/>
    <property type="match status" value="1"/>
</dbReference>
<reference evidence="10" key="1">
    <citation type="journal article" date="2020" name="Nat. Commun.">
        <title>Large-scale genome sequencing of mycorrhizal fungi provides insights into the early evolution of symbiotic traits.</title>
        <authorList>
            <person name="Miyauchi S."/>
            <person name="Kiss E."/>
            <person name="Kuo A."/>
            <person name="Drula E."/>
            <person name="Kohler A."/>
            <person name="Sanchez-Garcia M."/>
            <person name="Morin E."/>
            <person name="Andreopoulos B."/>
            <person name="Barry K.W."/>
            <person name="Bonito G."/>
            <person name="Buee M."/>
            <person name="Carver A."/>
            <person name="Chen C."/>
            <person name="Cichocki N."/>
            <person name="Clum A."/>
            <person name="Culley D."/>
            <person name="Crous P.W."/>
            <person name="Fauchery L."/>
            <person name="Girlanda M."/>
            <person name="Hayes R.D."/>
            <person name="Keri Z."/>
            <person name="LaButti K."/>
            <person name="Lipzen A."/>
            <person name="Lombard V."/>
            <person name="Magnuson J."/>
            <person name="Maillard F."/>
            <person name="Murat C."/>
            <person name="Nolan M."/>
            <person name="Ohm R.A."/>
            <person name="Pangilinan J."/>
            <person name="Pereira M.F."/>
            <person name="Perotto S."/>
            <person name="Peter M."/>
            <person name="Pfister S."/>
            <person name="Riley R."/>
            <person name="Sitrit Y."/>
            <person name="Stielow J.B."/>
            <person name="Szollosi G."/>
            <person name="Zifcakova L."/>
            <person name="Stursova M."/>
            <person name="Spatafora J.W."/>
            <person name="Tedersoo L."/>
            <person name="Vaario L.M."/>
            <person name="Yamada A."/>
            <person name="Yan M."/>
            <person name="Wang P."/>
            <person name="Xu J."/>
            <person name="Bruns T."/>
            <person name="Baldrian P."/>
            <person name="Vilgalys R."/>
            <person name="Dunand C."/>
            <person name="Henrissat B."/>
            <person name="Grigoriev I.V."/>
            <person name="Hibbett D."/>
            <person name="Nagy L.G."/>
            <person name="Martin F.M."/>
        </authorList>
    </citation>
    <scope>NUCLEOTIDE SEQUENCE</scope>
    <source>
        <strain evidence="10">UP504</strain>
    </source>
</reference>
<protein>
    <submittedName>
        <fullName evidence="10">GMC oxidoreductase</fullName>
    </submittedName>
</protein>
<evidence type="ECO:0000313" key="10">
    <source>
        <dbReference type="EMBL" id="KAF9516781.1"/>
    </source>
</evidence>
<dbReference type="Pfam" id="PF05199">
    <property type="entry name" value="GMC_oxred_C"/>
    <property type="match status" value="1"/>
</dbReference>
<feature type="binding site" evidence="6">
    <location>
        <begin position="512"/>
        <end position="513"/>
    </location>
    <ligand>
        <name>FAD</name>
        <dbReference type="ChEBI" id="CHEBI:57692"/>
    </ligand>
</feature>
<feature type="binding site" evidence="6">
    <location>
        <position position="242"/>
    </location>
    <ligand>
        <name>FAD</name>
        <dbReference type="ChEBI" id="CHEBI:57692"/>
    </ligand>
</feature>
<gene>
    <name evidence="10" type="ORF">BS47DRAFT_1340410</name>
</gene>
<evidence type="ECO:0000256" key="7">
    <source>
        <dbReference type="RuleBase" id="RU003968"/>
    </source>
</evidence>
<feature type="active site" description="Proton donor" evidence="5">
    <location>
        <position position="513"/>
    </location>
</feature>
<dbReference type="AlphaFoldDB" id="A0A9P6B5P7"/>
<comment type="cofactor">
    <cofactor evidence="1 6">
        <name>FAD</name>
        <dbReference type="ChEBI" id="CHEBI:57692"/>
    </cofactor>
</comment>
<dbReference type="PROSITE" id="PS00623">
    <property type="entry name" value="GMC_OXRED_1"/>
    <property type="match status" value="1"/>
</dbReference>
<sequence length="581" mass="62856">MPIIKELEVVNSKSYDFIIVGAGNAGVVIANRLSENPDWSVLLIEAGGSDAGIQEIAVPVLSASASPNKPYNWNYTLAPQLNLRGRSLPYPRGKILGGSTSIHYNVYTRGSAEDYNRIASVTEDEGWGWASLLPYARKAENFVPPTEFRDITGETDPSCYGAGGPISISLPNHTYDFNTRVIEVSNELPEFPYNKNNNSGNPLGLGWLTSTVGGGVRNSSTRYLSPDVVARPNFDILIEAQVTSLSYCSSEKAVPRVGGVFFAHAANSPIYKVSATKEVILSAGAIATPQLLLLSGIGPRDALEAKNIPVVKDLPDVGKGLQDHCWIVNKFEVNAKDTPDSINNDPAYAAKEFEQYMKAHAGGLANGLAGAVLFDRLPQDSPFVGGPDDPVAGPNTPHYELIFGPGFLRVLEDSTPAEGNYVVMGCIVVSPNSRGSVELASSDPFDDPIIDLNLLGSEYDRHVMFTALKQVQKFASAPIFKDYIIRPYGAFANVKDDDDLREYIEEWTTTIWHPSCTAAMSKRGCSTGVVDPDLKVKGVSSLRVVDSSVVPFIISAHTQASMYMIAERAADLIKVEYHFSP</sequence>
<dbReference type="Pfam" id="PF00732">
    <property type="entry name" value="GMC_oxred_N"/>
    <property type="match status" value="1"/>
</dbReference>
<accession>A0A9P6B5P7</accession>
<dbReference type="InterPro" id="IPR007867">
    <property type="entry name" value="GMC_OxRtase_C"/>
</dbReference>
<evidence type="ECO:0000256" key="5">
    <source>
        <dbReference type="PIRSR" id="PIRSR000137-1"/>
    </source>
</evidence>
<dbReference type="InterPro" id="IPR012132">
    <property type="entry name" value="GMC_OxRdtase"/>
</dbReference>
<keyword evidence="11" id="KW-1185">Reference proteome</keyword>
<keyword evidence="4 6" id="KW-0274">FAD</keyword>
<dbReference type="EMBL" id="MU128936">
    <property type="protein sequence ID" value="KAF9516781.1"/>
    <property type="molecule type" value="Genomic_DNA"/>
</dbReference>
<dbReference type="Gene3D" id="3.50.50.60">
    <property type="entry name" value="FAD/NAD(P)-binding domain"/>
    <property type="match status" value="1"/>
</dbReference>
<evidence type="ECO:0000256" key="6">
    <source>
        <dbReference type="PIRSR" id="PIRSR000137-2"/>
    </source>
</evidence>
<comment type="caution">
    <text evidence="10">The sequence shown here is derived from an EMBL/GenBank/DDBJ whole genome shotgun (WGS) entry which is preliminary data.</text>
</comment>
<dbReference type="OrthoDB" id="269227at2759"/>
<dbReference type="PIRSF" id="PIRSF000137">
    <property type="entry name" value="Alcohol_oxidase"/>
    <property type="match status" value="1"/>
</dbReference>
<dbReference type="SUPFAM" id="SSF54373">
    <property type="entry name" value="FAD-linked reductases, C-terminal domain"/>
    <property type="match status" value="1"/>
</dbReference>
<evidence type="ECO:0000259" key="9">
    <source>
        <dbReference type="PROSITE" id="PS00624"/>
    </source>
</evidence>
<evidence type="ECO:0000259" key="8">
    <source>
        <dbReference type="PROSITE" id="PS00623"/>
    </source>
</evidence>
<feature type="domain" description="Glucose-methanol-choline oxidoreductase N-terminal" evidence="9">
    <location>
        <begin position="284"/>
        <end position="298"/>
    </location>
</feature>
<dbReference type="Proteomes" id="UP000886523">
    <property type="component" value="Unassembled WGS sequence"/>
</dbReference>
<dbReference type="PANTHER" id="PTHR11552:SF147">
    <property type="entry name" value="CHOLINE DEHYDROGENASE, MITOCHONDRIAL"/>
    <property type="match status" value="1"/>
</dbReference>